<protein>
    <submittedName>
        <fullName evidence="2">Uncharacterized protein</fullName>
    </submittedName>
</protein>
<dbReference type="RefSeq" id="XP_040739916.1">
    <property type="nucleotide sequence ID" value="XM_040889882.1"/>
</dbReference>
<evidence type="ECO:0000256" key="1">
    <source>
        <dbReference type="SAM" id="MobiDB-lite"/>
    </source>
</evidence>
<dbReference type="AlphaFoldDB" id="A0A1Y1VXA5"/>
<sequence>MSDIVEGVVLVFNPAQDSSEDTGITEFPFELIESYTPVQDIPQYMFRLERQVVRETQEYRDEEAVRKMHIEMQRTKPEEEQEQAPAVNRQPEESSVSRAAQPPESPVAQEQRVQPQIVPPQIVPPQIVPPMSPLPEQVSTRPRPETMAATSRVKSLASSVRSMRSSASLVAEEQGQKGKTPVKSKIKSIFWSRSKTSQL</sequence>
<feature type="compositionally biased region" description="Low complexity" evidence="1">
    <location>
        <begin position="155"/>
        <end position="170"/>
    </location>
</feature>
<keyword evidence="3" id="KW-1185">Reference proteome</keyword>
<dbReference type="GeneID" id="63806530"/>
<dbReference type="Proteomes" id="UP000193922">
    <property type="component" value="Unassembled WGS sequence"/>
</dbReference>
<reference evidence="2 3" key="1">
    <citation type="submission" date="2016-07" db="EMBL/GenBank/DDBJ databases">
        <title>Pervasive Adenine N6-methylation of Active Genes in Fungi.</title>
        <authorList>
            <consortium name="DOE Joint Genome Institute"/>
            <person name="Mondo S.J."/>
            <person name="Dannebaum R.O."/>
            <person name="Kuo R.C."/>
            <person name="Labutti K."/>
            <person name="Haridas S."/>
            <person name="Kuo A."/>
            <person name="Salamov A."/>
            <person name="Ahrendt S.R."/>
            <person name="Lipzen A."/>
            <person name="Sullivan W."/>
            <person name="Andreopoulos W.B."/>
            <person name="Clum A."/>
            <person name="Lindquist E."/>
            <person name="Daum C."/>
            <person name="Ramamoorthy G.K."/>
            <person name="Gryganskyi A."/>
            <person name="Culley D."/>
            <person name="Magnuson J.K."/>
            <person name="James T.Y."/>
            <person name="O'Malley M.A."/>
            <person name="Stajich J.E."/>
            <person name="Spatafora J.W."/>
            <person name="Visel A."/>
            <person name="Grigoriev I.V."/>
        </authorList>
    </citation>
    <scope>NUCLEOTIDE SEQUENCE [LARGE SCALE GENOMIC DNA]</scope>
    <source>
        <strain evidence="2 3">ATCC 12442</strain>
    </source>
</reference>
<accession>A0A1Y1VXA5</accession>
<name>A0A1Y1VXA5_9FUNG</name>
<organism evidence="2 3">
    <name type="scientific">Linderina pennispora</name>
    <dbReference type="NCBI Taxonomy" id="61395"/>
    <lineage>
        <taxon>Eukaryota</taxon>
        <taxon>Fungi</taxon>
        <taxon>Fungi incertae sedis</taxon>
        <taxon>Zoopagomycota</taxon>
        <taxon>Kickxellomycotina</taxon>
        <taxon>Kickxellomycetes</taxon>
        <taxon>Kickxellales</taxon>
        <taxon>Kickxellaceae</taxon>
        <taxon>Linderina</taxon>
    </lineage>
</organism>
<evidence type="ECO:0000313" key="2">
    <source>
        <dbReference type="EMBL" id="ORX65833.1"/>
    </source>
</evidence>
<evidence type="ECO:0000313" key="3">
    <source>
        <dbReference type="Proteomes" id="UP000193922"/>
    </source>
</evidence>
<feature type="region of interest" description="Disordered" evidence="1">
    <location>
        <begin position="71"/>
        <end position="185"/>
    </location>
</feature>
<proteinExistence type="predicted"/>
<gene>
    <name evidence="2" type="ORF">DL89DRAFT_286715</name>
</gene>
<dbReference type="EMBL" id="MCFD01000020">
    <property type="protein sequence ID" value="ORX65833.1"/>
    <property type="molecule type" value="Genomic_DNA"/>
</dbReference>
<comment type="caution">
    <text evidence="2">The sequence shown here is derived from an EMBL/GenBank/DDBJ whole genome shotgun (WGS) entry which is preliminary data.</text>
</comment>
<dbReference type="OrthoDB" id="5543115at2759"/>
<feature type="compositionally biased region" description="Pro residues" evidence="1">
    <location>
        <begin position="117"/>
        <end position="133"/>
    </location>
</feature>